<organism evidence="1 2">
    <name type="scientific">Corynebacterium casei LMG S-19264</name>
    <dbReference type="NCBI Taxonomy" id="1285583"/>
    <lineage>
        <taxon>Bacteria</taxon>
        <taxon>Bacillati</taxon>
        <taxon>Actinomycetota</taxon>
        <taxon>Actinomycetes</taxon>
        <taxon>Mycobacteriales</taxon>
        <taxon>Corynebacteriaceae</taxon>
        <taxon>Corynebacterium</taxon>
    </lineage>
</organism>
<evidence type="ECO:0000313" key="1">
    <source>
        <dbReference type="EMBL" id="AHI19558.1"/>
    </source>
</evidence>
<dbReference type="RefSeq" id="WP_051461189.1">
    <property type="nucleotide sequence ID" value="NZ_CP004350.1"/>
</dbReference>
<evidence type="ECO:0008006" key="3">
    <source>
        <dbReference type="Google" id="ProtNLM"/>
    </source>
</evidence>
<proteinExistence type="predicted"/>
<keyword evidence="2" id="KW-1185">Reference proteome</keyword>
<dbReference type="EMBL" id="CP004350">
    <property type="protein sequence ID" value="AHI19558.1"/>
    <property type="molecule type" value="Genomic_DNA"/>
</dbReference>
<sequence>MSKPAKRHHLIPKFYLKAFALEGNICVQELGGGSYTISASKAFSVNDYYRNSESLSVSPLEFEEHLSVVESNAADALRRLESQRYIGRKGKADIAEFLLAQWVRGEDFRLASNDFNNMAIRDMARRSPEDGMRLFHELSFGQLVSDDEWSSMWESYLRDEGPRFLTTVENSFSQLKGFTKEPYKALLLIRRWTVLFFNQPVLVSGDRPVVLADLKRITNSVVSLGLANTPQIIFPVNRRMALVLELVQSKESIKEMIERLQSVDWVVGTENQGEEINRLIALNSRERIFGHPLDNERLRKLSSQLKPIRSWESASDWSEATLRLTKLKNHVVDLFHENTRDELAEMLEKRQSSGGRSGFLFQGVNRCNKPRID</sequence>
<dbReference type="InterPro" id="IPR025332">
    <property type="entry name" value="DUF4238"/>
</dbReference>
<dbReference type="Pfam" id="PF14022">
    <property type="entry name" value="DUF4238"/>
    <property type="match status" value="1"/>
</dbReference>
<protein>
    <recommendedName>
        <fullName evidence="3">DUF4238 domain-containing protein</fullName>
    </recommendedName>
</protein>
<gene>
    <name evidence="1" type="ORF">CCASEI_04900</name>
</gene>
<reference evidence="2" key="1">
    <citation type="submission" date="2013-02" db="EMBL/GenBank/DDBJ databases">
        <title>The complete genome sequence of Corynebacterium casei LMG S-19264 (=DSM 44701).</title>
        <authorList>
            <person name="Ruckert C."/>
            <person name="Albersmeier A."/>
            <person name="Kalinowski J."/>
        </authorList>
    </citation>
    <scope>NUCLEOTIDE SEQUENCE [LARGE SCALE GENOMIC DNA]</scope>
    <source>
        <strain evidence="2">LMG S-19264</strain>
    </source>
</reference>
<accession>A0ABN4CE30</accession>
<evidence type="ECO:0000313" key="2">
    <source>
        <dbReference type="Proteomes" id="UP000019226"/>
    </source>
</evidence>
<name>A0ABN4CE30_9CORY</name>
<dbReference type="GeneID" id="82877138"/>
<dbReference type="Proteomes" id="UP000019226">
    <property type="component" value="Chromosome"/>
</dbReference>